<name>A0A5N5K410_9ROSI</name>
<dbReference type="GO" id="GO:0016881">
    <property type="term" value="F:acid-amino acid ligase activity"/>
    <property type="evidence" value="ECO:0007669"/>
    <property type="project" value="InterPro"/>
</dbReference>
<keyword evidence="1" id="KW-0812">Transmembrane</keyword>
<evidence type="ECO:0000256" key="1">
    <source>
        <dbReference type="SAM" id="Phobius"/>
    </source>
</evidence>
<accession>A0A5N5K410</accession>
<keyword evidence="1" id="KW-1133">Transmembrane helix</keyword>
<keyword evidence="3" id="KW-1185">Reference proteome</keyword>
<dbReference type="AlphaFoldDB" id="A0A5N5K410"/>
<feature type="transmembrane region" description="Helical" evidence="1">
    <location>
        <begin position="7"/>
        <end position="30"/>
    </location>
</feature>
<reference evidence="3" key="1">
    <citation type="journal article" date="2019" name="Gigascience">
        <title>De novo genome assembly of the endangered Acer yangbiense, a plant species with extremely small populations endemic to Yunnan Province, China.</title>
        <authorList>
            <person name="Yang J."/>
            <person name="Wariss H.M."/>
            <person name="Tao L."/>
            <person name="Zhang R."/>
            <person name="Yun Q."/>
            <person name="Hollingsworth P."/>
            <person name="Dao Z."/>
            <person name="Luo G."/>
            <person name="Guo H."/>
            <person name="Ma Y."/>
            <person name="Sun W."/>
        </authorList>
    </citation>
    <scope>NUCLEOTIDE SEQUENCE [LARGE SCALE GENOMIC DNA]</scope>
    <source>
        <strain evidence="3">cv. br00</strain>
    </source>
</reference>
<protein>
    <submittedName>
        <fullName evidence="2">Uncharacterized protein</fullName>
    </submittedName>
</protein>
<evidence type="ECO:0000313" key="2">
    <source>
        <dbReference type="EMBL" id="KAB5524165.1"/>
    </source>
</evidence>
<sequence>MLSSFQYLLLLYAAFCFILVMFQIGSYSYFPSTYCFLVHFSFCWLSMLQGGISLQRPTLLLIAIVNTLSAHTKDSAKALVDTVRMAFPDARVALVVAMASDKDHLAFAREFFSGLQLEAVFLTEADIAGAKSRTTSASLLRDYWIQASEELGIDTLHDGTEKNRDSLEENKIILVTEKSPEVAIRAADETLGRRAGNHSSVIVVTGSLHIVSSLLASLQSA</sequence>
<dbReference type="EMBL" id="VDCV01000015">
    <property type="protein sequence ID" value="KAB5524165.1"/>
    <property type="molecule type" value="Genomic_DNA"/>
</dbReference>
<gene>
    <name evidence="2" type="ORF">DKX38_021914</name>
</gene>
<evidence type="ECO:0000313" key="3">
    <source>
        <dbReference type="Proteomes" id="UP000326939"/>
    </source>
</evidence>
<dbReference type="Gene3D" id="3.90.190.20">
    <property type="entry name" value="Mur ligase, C-terminal domain"/>
    <property type="match status" value="1"/>
</dbReference>
<proteinExistence type="predicted"/>
<dbReference type="SUPFAM" id="SSF53244">
    <property type="entry name" value="MurD-like peptide ligases, peptide-binding domain"/>
    <property type="match status" value="1"/>
</dbReference>
<comment type="caution">
    <text evidence="2">The sequence shown here is derived from an EMBL/GenBank/DDBJ whole genome shotgun (WGS) entry which is preliminary data.</text>
</comment>
<keyword evidence="1" id="KW-0472">Membrane</keyword>
<dbReference type="InterPro" id="IPR036615">
    <property type="entry name" value="Mur_ligase_C_dom_sf"/>
</dbReference>
<organism evidence="2 3">
    <name type="scientific">Salix brachista</name>
    <dbReference type="NCBI Taxonomy" id="2182728"/>
    <lineage>
        <taxon>Eukaryota</taxon>
        <taxon>Viridiplantae</taxon>
        <taxon>Streptophyta</taxon>
        <taxon>Embryophyta</taxon>
        <taxon>Tracheophyta</taxon>
        <taxon>Spermatophyta</taxon>
        <taxon>Magnoliopsida</taxon>
        <taxon>eudicotyledons</taxon>
        <taxon>Gunneridae</taxon>
        <taxon>Pentapetalae</taxon>
        <taxon>rosids</taxon>
        <taxon>fabids</taxon>
        <taxon>Malpighiales</taxon>
        <taxon>Salicaceae</taxon>
        <taxon>Saliceae</taxon>
        <taxon>Salix</taxon>
    </lineage>
</organism>
<dbReference type="Proteomes" id="UP000326939">
    <property type="component" value="Chromosome 15"/>
</dbReference>